<evidence type="ECO:0000313" key="2">
    <source>
        <dbReference type="EMBL" id="KYD08060.1"/>
    </source>
</evidence>
<keyword evidence="1" id="KW-1133">Transmembrane helix</keyword>
<feature type="transmembrane region" description="Helical" evidence="1">
    <location>
        <begin position="12"/>
        <end position="31"/>
    </location>
</feature>
<dbReference type="Proteomes" id="UP000075683">
    <property type="component" value="Unassembled WGS sequence"/>
</dbReference>
<dbReference type="RefSeq" id="WP_061570316.1">
    <property type="nucleotide sequence ID" value="NZ_JBAIZG010000023.1"/>
</dbReference>
<keyword evidence="1" id="KW-0812">Transmembrane</keyword>
<accession>A0A150L719</accession>
<gene>
    <name evidence="2" type="ORF">B4135_4217</name>
</gene>
<dbReference type="EMBL" id="LQYT01000143">
    <property type="protein sequence ID" value="KYD08060.1"/>
    <property type="molecule type" value="Genomic_DNA"/>
</dbReference>
<reference evidence="2 3" key="1">
    <citation type="submission" date="2016-01" db="EMBL/GenBank/DDBJ databases">
        <title>Draft Genome Sequences of Seven Thermophilic Sporeformers Isolated from Foods.</title>
        <authorList>
            <person name="Berendsen E.M."/>
            <person name="Wells-Bennik M.H."/>
            <person name="Krawcyk A.O."/>
            <person name="De Jong A."/>
            <person name="Holsappel S."/>
            <person name="Eijlander R.T."/>
            <person name="Kuipers O.P."/>
        </authorList>
    </citation>
    <scope>NUCLEOTIDE SEQUENCE [LARGE SCALE GENOMIC DNA]</scope>
    <source>
        <strain evidence="2 3">B4135</strain>
    </source>
</reference>
<proteinExistence type="predicted"/>
<dbReference type="STRING" id="301148.B4135_4217"/>
<protein>
    <submittedName>
        <fullName evidence="2">Uncharacterized protein</fullName>
    </submittedName>
</protein>
<comment type="caution">
    <text evidence="2">The sequence shown here is derived from an EMBL/GenBank/DDBJ whole genome shotgun (WGS) entry which is preliminary data.</text>
</comment>
<keyword evidence="1" id="KW-0472">Membrane</keyword>
<dbReference type="AlphaFoldDB" id="A0A150L719"/>
<sequence>MGYAVDPMQDRWNALPAGLMMGAVWGIWHVVPYMQAHHTACRILWQCLFTVAARVLMLAV</sequence>
<evidence type="ECO:0000256" key="1">
    <source>
        <dbReference type="SAM" id="Phobius"/>
    </source>
</evidence>
<evidence type="ECO:0000313" key="3">
    <source>
        <dbReference type="Proteomes" id="UP000075683"/>
    </source>
</evidence>
<organism evidence="2 3">
    <name type="scientific">Caldibacillus debilis</name>
    <dbReference type="NCBI Taxonomy" id="301148"/>
    <lineage>
        <taxon>Bacteria</taxon>
        <taxon>Bacillati</taxon>
        <taxon>Bacillota</taxon>
        <taxon>Bacilli</taxon>
        <taxon>Bacillales</taxon>
        <taxon>Bacillaceae</taxon>
        <taxon>Caldibacillus</taxon>
    </lineage>
</organism>
<name>A0A150L719_9BACI</name>